<dbReference type="Proteomes" id="UP000289650">
    <property type="component" value="Unassembled WGS sequence"/>
</dbReference>
<dbReference type="InterPro" id="IPR029032">
    <property type="entry name" value="AhpD-like"/>
</dbReference>
<dbReference type="PANTHER" id="PTHR33570:SF10">
    <property type="entry name" value="GAMMA-CARBOXYMUCONOLACTONE DECARBOXYLASE"/>
    <property type="match status" value="1"/>
</dbReference>
<dbReference type="SUPFAM" id="SSF69118">
    <property type="entry name" value="AhpD-like"/>
    <property type="match status" value="1"/>
</dbReference>
<dbReference type="AlphaFoldDB" id="A0A4Q2ALP7"/>
<dbReference type="OrthoDB" id="9801400at2"/>
<dbReference type="Gene3D" id="1.20.1290.10">
    <property type="entry name" value="AhpD-like"/>
    <property type="match status" value="2"/>
</dbReference>
<dbReference type="InterPro" id="IPR003779">
    <property type="entry name" value="CMD-like"/>
</dbReference>
<dbReference type="InterPro" id="IPR052512">
    <property type="entry name" value="4CMD/NDH-1_regulator"/>
</dbReference>
<dbReference type="GO" id="GO:0051920">
    <property type="term" value="F:peroxiredoxin activity"/>
    <property type="evidence" value="ECO:0007669"/>
    <property type="project" value="InterPro"/>
</dbReference>
<dbReference type="EMBL" id="QWEX01000001">
    <property type="protein sequence ID" value="RXV71162.1"/>
    <property type="molecule type" value="Genomic_DNA"/>
</dbReference>
<dbReference type="PANTHER" id="PTHR33570">
    <property type="entry name" value="4-CARBOXYMUCONOLACTONE DECARBOXYLASE FAMILY PROTEIN"/>
    <property type="match status" value="1"/>
</dbReference>
<reference evidence="2 3" key="1">
    <citation type="submission" date="2018-08" db="EMBL/GenBank/DDBJ databases">
        <title>Mountain-cultivated ginseng endophyte, Burkholderia stabilis and its activity against ginseng root rot disease.</title>
        <authorList>
            <person name="Tapan Kumar M."/>
            <person name="Bae H."/>
            <person name="Shanmugam G."/>
            <person name="Jeon J."/>
        </authorList>
    </citation>
    <scope>NUCLEOTIDE SEQUENCE [LARGE SCALE GENOMIC DNA]</scope>
    <source>
        <strain evidence="2 3">EB159</strain>
    </source>
</reference>
<name>A0A4Q2ALP7_9BURK</name>
<evidence type="ECO:0000259" key="1">
    <source>
        <dbReference type="Pfam" id="PF02627"/>
    </source>
</evidence>
<organism evidence="2 3">
    <name type="scientific">Burkholderia stabilis</name>
    <dbReference type="NCBI Taxonomy" id="95485"/>
    <lineage>
        <taxon>Bacteria</taxon>
        <taxon>Pseudomonadati</taxon>
        <taxon>Pseudomonadota</taxon>
        <taxon>Betaproteobacteria</taxon>
        <taxon>Burkholderiales</taxon>
        <taxon>Burkholderiaceae</taxon>
        <taxon>Burkholderia</taxon>
        <taxon>Burkholderia cepacia complex</taxon>
    </lineage>
</organism>
<evidence type="ECO:0000313" key="2">
    <source>
        <dbReference type="EMBL" id="RXV71162.1"/>
    </source>
</evidence>
<evidence type="ECO:0000313" key="3">
    <source>
        <dbReference type="Proteomes" id="UP000289650"/>
    </source>
</evidence>
<comment type="caution">
    <text evidence="2">The sequence shown here is derived from an EMBL/GenBank/DDBJ whole genome shotgun (WGS) entry which is preliminary data.</text>
</comment>
<dbReference type="RefSeq" id="WP_129512406.1">
    <property type="nucleotide sequence ID" value="NZ_QWEX01000001.1"/>
</dbReference>
<accession>A0A4Q2ALP7</accession>
<gene>
    <name evidence="2" type="ORF">D1006_01400</name>
</gene>
<feature type="domain" description="Carboxymuconolactone decarboxylase-like" evidence="1">
    <location>
        <begin position="35"/>
        <end position="120"/>
    </location>
</feature>
<proteinExistence type="predicted"/>
<sequence>MQDAQSNLALGHQYLMAVEQKEQPSISEALKDIAPDLARMAISFAYGEIYSRPALDLRQRQFVTVAALAAMGGAEPQLRFHIAGALNVGCSPREIVELMIHLVVYAGFPAAVNGVSAARDVFREKGVDAAPVSVSPSPTRYDDGVAGLRAVDGAVGERVVESLNEIAPDLGRFVIEFVFGEVYSRTGIDLVLRELITVAALSAMGSATPQLKVHMHGFLNVGGTREELVEVVTQIAAYAGFPRAINAALAAKEVLRDRDHGAH</sequence>
<dbReference type="Pfam" id="PF02627">
    <property type="entry name" value="CMD"/>
    <property type="match status" value="2"/>
</dbReference>
<feature type="domain" description="Carboxymuconolactone decarboxylase-like" evidence="1">
    <location>
        <begin position="168"/>
        <end position="253"/>
    </location>
</feature>
<protein>
    <submittedName>
        <fullName evidence="2">Carboxymuconolactone decarboxylase family protein</fullName>
    </submittedName>
</protein>